<gene>
    <name evidence="2" type="ORF">PENFLA_c005G03030</name>
</gene>
<feature type="region of interest" description="Disordered" evidence="1">
    <location>
        <begin position="247"/>
        <end position="414"/>
    </location>
</feature>
<dbReference type="EMBL" id="MLQL01000005">
    <property type="protein sequence ID" value="OQE28088.1"/>
    <property type="molecule type" value="Genomic_DNA"/>
</dbReference>
<accession>A0A1V6TNZ2</accession>
<protein>
    <submittedName>
        <fullName evidence="2">Uncharacterized protein</fullName>
    </submittedName>
</protein>
<comment type="caution">
    <text evidence="2">The sequence shown here is derived from an EMBL/GenBank/DDBJ whole genome shotgun (WGS) entry which is preliminary data.</text>
</comment>
<feature type="compositionally biased region" description="Polar residues" evidence="1">
    <location>
        <begin position="303"/>
        <end position="315"/>
    </location>
</feature>
<dbReference type="AlphaFoldDB" id="A0A1V6TNZ2"/>
<feature type="compositionally biased region" description="Basic residues" evidence="1">
    <location>
        <begin position="196"/>
        <end position="206"/>
    </location>
</feature>
<reference evidence="3" key="1">
    <citation type="journal article" date="2017" name="Nat. Microbiol.">
        <title>Global analysis of biosynthetic gene clusters reveals vast potential of secondary metabolite production in Penicillium species.</title>
        <authorList>
            <person name="Nielsen J.C."/>
            <person name="Grijseels S."/>
            <person name="Prigent S."/>
            <person name="Ji B."/>
            <person name="Dainat J."/>
            <person name="Nielsen K.F."/>
            <person name="Frisvad J.C."/>
            <person name="Workman M."/>
            <person name="Nielsen J."/>
        </authorList>
    </citation>
    <scope>NUCLEOTIDE SEQUENCE [LARGE SCALE GENOMIC DNA]</scope>
    <source>
        <strain evidence="3">IBT 14082</strain>
    </source>
</reference>
<keyword evidence="3" id="KW-1185">Reference proteome</keyword>
<evidence type="ECO:0000313" key="3">
    <source>
        <dbReference type="Proteomes" id="UP000191342"/>
    </source>
</evidence>
<organism evidence="2 3">
    <name type="scientific">Penicillium flavigenum</name>
    <dbReference type="NCBI Taxonomy" id="254877"/>
    <lineage>
        <taxon>Eukaryota</taxon>
        <taxon>Fungi</taxon>
        <taxon>Dikarya</taxon>
        <taxon>Ascomycota</taxon>
        <taxon>Pezizomycotina</taxon>
        <taxon>Eurotiomycetes</taxon>
        <taxon>Eurotiomycetidae</taxon>
        <taxon>Eurotiales</taxon>
        <taxon>Aspergillaceae</taxon>
        <taxon>Penicillium</taxon>
    </lineage>
</organism>
<evidence type="ECO:0000313" key="2">
    <source>
        <dbReference type="EMBL" id="OQE28088.1"/>
    </source>
</evidence>
<feature type="compositionally biased region" description="Pro residues" evidence="1">
    <location>
        <begin position="133"/>
        <end position="147"/>
    </location>
</feature>
<feature type="compositionally biased region" description="Basic and acidic residues" evidence="1">
    <location>
        <begin position="248"/>
        <end position="257"/>
    </location>
</feature>
<feature type="compositionally biased region" description="Low complexity" evidence="1">
    <location>
        <begin position="157"/>
        <end position="167"/>
    </location>
</feature>
<feature type="region of interest" description="Disordered" evidence="1">
    <location>
        <begin position="98"/>
        <end position="226"/>
    </location>
</feature>
<feature type="region of interest" description="Disordered" evidence="1">
    <location>
        <begin position="435"/>
        <end position="512"/>
    </location>
</feature>
<dbReference type="STRING" id="254877.A0A1V6TNZ2"/>
<evidence type="ECO:0000256" key="1">
    <source>
        <dbReference type="SAM" id="MobiDB-lite"/>
    </source>
</evidence>
<dbReference type="OrthoDB" id="5372553at2759"/>
<feature type="compositionally biased region" description="Polar residues" evidence="1">
    <location>
        <begin position="799"/>
        <end position="821"/>
    </location>
</feature>
<proteinExistence type="predicted"/>
<dbReference type="Proteomes" id="UP000191342">
    <property type="component" value="Unassembled WGS sequence"/>
</dbReference>
<feature type="region of interest" description="Disordered" evidence="1">
    <location>
        <begin position="860"/>
        <end position="921"/>
    </location>
</feature>
<feature type="region of interest" description="Disordered" evidence="1">
    <location>
        <begin position="668"/>
        <end position="709"/>
    </location>
</feature>
<feature type="compositionally biased region" description="Pro residues" evidence="1">
    <location>
        <begin position="388"/>
        <end position="397"/>
    </location>
</feature>
<feature type="compositionally biased region" description="Polar residues" evidence="1">
    <location>
        <begin position="860"/>
        <end position="894"/>
    </location>
</feature>
<name>A0A1V6TNZ2_9EURO</name>
<sequence length="921" mass="98056">MSESSELSAEKLRRMQILQMADLGTARREKISTADSSTQARAHLADIESKRLVDQRDKAQLSEWANLHTKIGDTHGMEELDDINSGQSHRANLHAMLHPNGSQPRTYANHPHPAPSAGRGGGVMGKRGRGGFVPPPLSGPANLPPAPTRGSLHANFARAGRPGPRARSTTMSASIHLDPALNCNNDDSDARDRGRGRGRSKGKGKGRAQEHVHIPPAPSRPQRAPPAINFATRISEPGDFMSSFQSRRATETYKKPVDTIPSAPMQKTASAQEAIPPNEQKAKALLGGTPKKKTAGILPPSKPASSQVETSTTPSRVVPIEKTASFHSSKAQATAAKISQPHIGPYLVETPSPSPRVVPLDKTASFKSRKAQPGTPKAPWPHDKAPPVEAPSPPPSRSVPVQQSAKSKKVKDMATGLQASYPAVVAIAADDIQWKVPPGEQPRKKGTAPSEKPLPLPAAKKTTVPKVAQTKDNKQNVSPGSQKEETKQKAQSQDLLSGDDSPVNTPTTAPYHLKTVAIQSPGTAELAGLKFAERPGESVPVKSIDEVIASKTTSNKIPEAQSRRNDHSQALDGFGIYGPQIVQELRELRRHIRTPQDLATTRDIERILESKLLQLVPTAYAPPASAAPASSEIESRLGNLVALVEYLSTSQQGTNAVEASSAARRDLTPFEGHRSPPPPSSSSNSPPSADKRTHKVCVPGLSPTKSESSDIISQFESLQVSDKLAAPLQPQRVVPVPVPRLLDVPKRATASDASIQAARAKEATKKPQTLNDSIFAGPVGPVTSNANVIEPNVVRPQTTNRGLSASNPNIPKQQDVQSTGARTIGPAPYKPRVIGPAPSAYEPTTLRDVSTAHVRTVSAQHFNTENRPSLNVASRVPSSVGGSYGPASQQTPNPVFSMPDPATIPLKAKAPSSFPPNRSRR</sequence>
<feature type="region of interest" description="Disordered" evidence="1">
    <location>
        <begin position="799"/>
        <end position="834"/>
    </location>
</feature>